<dbReference type="Proteomes" id="UP001165064">
    <property type="component" value="Unassembled WGS sequence"/>
</dbReference>
<keyword evidence="2" id="KW-1185">Reference proteome</keyword>
<name>A0ACB5SXT9_AMBMO</name>
<evidence type="ECO:0000313" key="2">
    <source>
        <dbReference type="Proteomes" id="UP001165064"/>
    </source>
</evidence>
<comment type="caution">
    <text evidence="1">The sequence shown here is derived from an EMBL/GenBank/DDBJ whole genome shotgun (WGS) entry which is preliminary data.</text>
</comment>
<sequence length="204" mass="23209">MLLISIVVYEMSKRIEKENETKTVDNGRCFEFQKLGNHRAFYTENPDQLILFHDPSQLASQRQESDTVEGSRKKCRSCRNQECPASAMACGGTIKYGLFVWGLPQSPMGKDEPPLTLAFRTMQPSKFFVVIGYVVQCTVLLLRTAWNFMTRRKHGSPDSRNSPQVKVYRLFQPASSNFEGVKDPCSDEGQILVRIQKSETDTTL</sequence>
<gene>
    <name evidence="1" type="ORF">Amon02_000256400</name>
</gene>
<evidence type="ECO:0000313" key="1">
    <source>
        <dbReference type="EMBL" id="GME76357.1"/>
    </source>
</evidence>
<proteinExistence type="predicted"/>
<dbReference type="EMBL" id="BSXS01001497">
    <property type="protein sequence ID" value="GME76357.1"/>
    <property type="molecule type" value="Genomic_DNA"/>
</dbReference>
<accession>A0ACB5SXT9</accession>
<protein>
    <submittedName>
        <fullName evidence="1">Unnamed protein product</fullName>
    </submittedName>
</protein>
<reference evidence="1" key="1">
    <citation type="submission" date="2023-04" db="EMBL/GenBank/DDBJ databases">
        <title>Ambrosiozyma monospora NBRC 10751.</title>
        <authorList>
            <person name="Ichikawa N."/>
            <person name="Sato H."/>
            <person name="Tonouchi N."/>
        </authorList>
    </citation>
    <scope>NUCLEOTIDE SEQUENCE</scope>
    <source>
        <strain evidence="1">NBRC 10751</strain>
    </source>
</reference>
<organism evidence="1 2">
    <name type="scientific">Ambrosiozyma monospora</name>
    <name type="common">Yeast</name>
    <name type="synonym">Endomycopsis monosporus</name>
    <dbReference type="NCBI Taxonomy" id="43982"/>
    <lineage>
        <taxon>Eukaryota</taxon>
        <taxon>Fungi</taxon>
        <taxon>Dikarya</taxon>
        <taxon>Ascomycota</taxon>
        <taxon>Saccharomycotina</taxon>
        <taxon>Pichiomycetes</taxon>
        <taxon>Pichiales</taxon>
        <taxon>Pichiaceae</taxon>
        <taxon>Ambrosiozyma</taxon>
    </lineage>
</organism>